<feature type="domain" description="Histidine kinase" evidence="15">
    <location>
        <begin position="238"/>
        <end position="441"/>
    </location>
</feature>
<dbReference type="CDD" id="cd00082">
    <property type="entry name" value="HisKA"/>
    <property type="match status" value="1"/>
</dbReference>
<name>A0A9W6GL12_9FUSO</name>
<evidence type="ECO:0000313" key="17">
    <source>
        <dbReference type="Proteomes" id="UP001144471"/>
    </source>
</evidence>
<evidence type="ECO:0000256" key="14">
    <source>
        <dbReference type="SAM" id="Phobius"/>
    </source>
</evidence>
<keyword evidence="10" id="KW-0067">ATP-binding</keyword>
<keyword evidence="11 14" id="KW-1133">Transmembrane helix</keyword>
<evidence type="ECO:0000256" key="1">
    <source>
        <dbReference type="ARBA" id="ARBA00000085"/>
    </source>
</evidence>
<accession>A0A9W6GL12</accession>
<comment type="subcellular location">
    <subcellularLocation>
        <location evidence="2">Cell membrane</location>
        <topology evidence="2">Multi-pass membrane protein</topology>
    </subcellularLocation>
</comment>
<dbReference type="PANTHER" id="PTHR45528">
    <property type="entry name" value="SENSOR HISTIDINE KINASE CPXA"/>
    <property type="match status" value="1"/>
</dbReference>
<proteinExistence type="predicted"/>
<keyword evidence="4" id="KW-1003">Cell membrane</keyword>
<dbReference type="InterPro" id="IPR036890">
    <property type="entry name" value="HATPase_C_sf"/>
</dbReference>
<keyword evidence="13 14" id="KW-0472">Membrane</keyword>
<dbReference type="SUPFAM" id="SSF47384">
    <property type="entry name" value="Homodimeric domain of signal transducing histidine kinase"/>
    <property type="match status" value="1"/>
</dbReference>
<dbReference type="InterPro" id="IPR005467">
    <property type="entry name" value="His_kinase_dom"/>
</dbReference>
<dbReference type="GO" id="GO:0005524">
    <property type="term" value="F:ATP binding"/>
    <property type="evidence" value="ECO:0007669"/>
    <property type="project" value="UniProtKB-KW"/>
</dbReference>
<evidence type="ECO:0000256" key="3">
    <source>
        <dbReference type="ARBA" id="ARBA00012438"/>
    </source>
</evidence>
<reference evidence="16" key="1">
    <citation type="submission" date="2022-12" db="EMBL/GenBank/DDBJ databases">
        <title>Reference genome sequencing for broad-spectrum identification of bacterial and archaeal isolates by mass spectrometry.</title>
        <authorList>
            <person name="Sekiguchi Y."/>
            <person name="Tourlousse D.M."/>
        </authorList>
    </citation>
    <scope>NUCLEOTIDE SEQUENCE</scope>
    <source>
        <strain evidence="16">10succ1</strain>
    </source>
</reference>
<dbReference type="EC" id="2.7.13.3" evidence="3"/>
<keyword evidence="6" id="KW-0808">Transferase</keyword>
<dbReference type="Pfam" id="PF02518">
    <property type="entry name" value="HATPase_c"/>
    <property type="match status" value="1"/>
</dbReference>
<evidence type="ECO:0000256" key="10">
    <source>
        <dbReference type="ARBA" id="ARBA00022840"/>
    </source>
</evidence>
<evidence type="ECO:0000256" key="2">
    <source>
        <dbReference type="ARBA" id="ARBA00004651"/>
    </source>
</evidence>
<dbReference type="Proteomes" id="UP001144471">
    <property type="component" value="Unassembled WGS sequence"/>
</dbReference>
<dbReference type="Gene3D" id="3.30.565.10">
    <property type="entry name" value="Histidine kinase-like ATPase, C-terminal domain"/>
    <property type="match status" value="1"/>
</dbReference>
<gene>
    <name evidence="16" type="ORF">PM10SUCC1_10410</name>
</gene>
<protein>
    <recommendedName>
        <fullName evidence="3">histidine kinase</fullName>
        <ecNumber evidence="3">2.7.13.3</ecNumber>
    </recommendedName>
</protein>
<evidence type="ECO:0000256" key="8">
    <source>
        <dbReference type="ARBA" id="ARBA00022741"/>
    </source>
</evidence>
<dbReference type="AlphaFoldDB" id="A0A9W6GL12"/>
<dbReference type="SMART" id="SM00388">
    <property type="entry name" value="HisKA"/>
    <property type="match status" value="1"/>
</dbReference>
<keyword evidence="12" id="KW-0902">Two-component regulatory system</keyword>
<dbReference type="RefSeq" id="WP_281834058.1">
    <property type="nucleotide sequence ID" value="NZ_BSDY01000004.1"/>
</dbReference>
<dbReference type="PROSITE" id="PS50109">
    <property type="entry name" value="HIS_KIN"/>
    <property type="match status" value="1"/>
</dbReference>
<keyword evidence="8" id="KW-0547">Nucleotide-binding</keyword>
<dbReference type="SMART" id="SM00387">
    <property type="entry name" value="HATPase_c"/>
    <property type="match status" value="1"/>
</dbReference>
<evidence type="ECO:0000256" key="13">
    <source>
        <dbReference type="ARBA" id="ARBA00023136"/>
    </source>
</evidence>
<keyword evidence="5" id="KW-0597">Phosphoprotein</keyword>
<dbReference type="Pfam" id="PF00512">
    <property type="entry name" value="HisKA"/>
    <property type="match status" value="1"/>
</dbReference>
<evidence type="ECO:0000259" key="15">
    <source>
        <dbReference type="PROSITE" id="PS50109"/>
    </source>
</evidence>
<evidence type="ECO:0000256" key="9">
    <source>
        <dbReference type="ARBA" id="ARBA00022777"/>
    </source>
</evidence>
<dbReference type="Gene3D" id="1.10.287.130">
    <property type="match status" value="1"/>
</dbReference>
<dbReference type="EMBL" id="BSDY01000004">
    <property type="protein sequence ID" value="GLI55527.1"/>
    <property type="molecule type" value="Genomic_DNA"/>
</dbReference>
<dbReference type="InterPro" id="IPR050398">
    <property type="entry name" value="HssS/ArlS-like"/>
</dbReference>
<dbReference type="PANTHER" id="PTHR45528:SF1">
    <property type="entry name" value="SENSOR HISTIDINE KINASE CPXA"/>
    <property type="match status" value="1"/>
</dbReference>
<keyword evidence="9 16" id="KW-0418">Kinase</keyword>
<dbReference type="InterPro" id="IPR036097">
    <property type="entry name" value="HisK_dim/P_sf"/>
</dbReference>
<evidence type="ECO:0000256" key="6">
    <source>
        <dbReference type="ARBA" id="ARBA00022679"/>
    </source>
</evidence>
<dbReference type="InterPro" id="IPR003594">
    <property type="entry name" value="HATPase_dom"/>
</dbReference>
<feature type="transmembrane region" description="Helical" evidence="14">
    <location>
        <begin position="7"/>
        <end position="25"/>
    </location>
</feature>
<evidence type="ECO:0000256" key="11">
    <source>
        <dbReference type="ARBA" id="ARBA00022989"/>
    </source>
</evidence>
<organism evidence="16 17">
    <name type="scientific">Propionigenium maris DSM 9537</name>
    <dbReference type="NCBI Taxonomy" id="1123000"/>
    <lineage>
        <taxon>Bacteria</taxon>
        <taxon>Fusobacteriati</taxon>
        <taxon>Fusobacteriota</taxon>
        <taxon>Fusobacteriia</taxon>
        <taxon>Fusobacteriales</taxon>
        <taxon>Fusobacteriaceae</taxon>
        <taxon>Propionigenium</taxon>
    </lineage>
</organism>
<sequence length="441" mass="51323">MKIRFKIYLIAITTFLLGIGGFIFITRSLEDPYYIYRKKQLLKKQEDLIRDEKQEVIQSVSVNKFSPDGSLKVIKEETEGETLYLPSKEYRDLYSSEELEKIKEGNSLSRVLHRDGDTLLIRRIFLEDEYYILKTDLSPLGRNFNLSRELDIIAFIIIMTILSTIFIVYSRIVAKKIDEVKSNLTHVRHREFDKVKTMDSDDEIGEISKLISEVGEETRKNLIHFQGKAEEQKEFLRNFGHEIKTPLTIASGYTDILKKRSPENNHLKIISKELVRISRITRMFQEFSAGKKDLFIEKLPLADLLDIGRIFAENNTSTTYRESLQNLERSRISCDIELVESLFYNLYSNAFNYCKERVETLLYLKGNSILLTIANDTTSPPEEDISKLWRPFYRGSEVPKAKGTGLGLSIVRDIASKHNWRIYLKNSENLFQVTIEIPIEN</sequence>
<comment type="catalytic activity">
    <reaction evidence="1">
        <text>ATP + protein L-histidine = ADP + protein N-phospho-L-histidine.</text>
        <dbReference type="EC" id="2.7.13.3"/>
    </reaction>
</comment>
<evidence type="ECO:0000256" key="5">
    <source>
        <dbReference type="ARBA" id="ARBA00022553"/>
    </source>
</evidence>
<evidence type="ECO:0000256" key="7">
    <source>
        <dbReference type="ARBA" id="ARBA00022692"/>
    </source>
</evidence>
<dbReference type="CDD" id="cd00075">
    <property type="entry name" value="HATPase"/>
    <property type="match status" value="1"/>
</dbReference>
<evidence type="ECO:0000256" key="4">
    <source>
        <dbReference type="ARBA" id="ARBA00022475"/>
    </source>
</evidence>
<keyword evidence="17" id="KW-1185">Reference proteome</keyword>
<dbReference type="InterPro" id="IPR003661">
    <property type="entry name" value="HisK_dim/P_dom"/>
</dbReference>
<feature type="transmembrane region" description="Helical" evidence="14">
    <location>
        <begin position="152"/>
        <end position="174"/>
    </location>
</feature>
<dbReference type="GO" id="GO:0005886">
    <property type="term" value="C:plasma membrane"/>
    <property type="evidence" value="ECO:0007669"/>
    <property type="project" value="UniProtKB-SubCell"/>
</dbReference>
<evidence type="ECO:0000313" key="16">
    <source>
        <dbReference type="EMBL" id="GLI55527.1"/>
    </source>
</evidence>
<comment type="caution">
    <text evidence="16">The sequence shown here is derived from an EMBL/GenBank/DDBJ whole genome shotgun (WGS) entry which is preliminary data.</text>
</comment>
<dbReference type="SUPFAM" id="SSF55874">
    <property type="entry name" value="ATPase domain of HSP90 chaperone/DNA topoisomerase II/histidine kinase"/>
    <property type="match status" value="1"/>
</dbReference>
<keyword evidence="7 14" id="KW-0812">Transmembrane</keyword>
<evidence type="ECO:0000256" key="12">
    <source>
        <dbReference type="ARBA" id="ARBA00023012"/>
    </source>
</evidence>
<dbReference type="GO" id="GO:0000155">
    <property type="term" value="F:phosphorelay sensor kinase activity"/>
    <property type="evidence" value="ECO:0007669"/>
    <property type="project" value="InterPro"/>
</dbReference>